<sequence length="373" mass="41110">MPKLRRSARLHNNSHPSEARPPFSPFDDLPIDIISHISLHIPQSSLAAFARTSKLCSEAAFPILYREIHITSNHAMSLLIGPSFLRRPVFTQTKRITLDLPADKAFGEMMGNWRINPDEEEWTAGPLFERAVGVSFGVAWTRSMYSESKATLSNSARNLARLADPTTICFRYATELSPTPTVGSRPNRLTSILKELWPRLSSVNYHGRLDELTFPHVSDPDHLYIAHVFYVQGDEPWFKTIDEFLRARLVGGSAAVDPIMPDAIRTLYTLSARGFRAASGGDGTKRLSFHTAEPEAKTAAETTAVAKPEKDVGEVSGASSKEGKEISRISACAACGGELLLAYDKSKADYISVLSFLHQPLSTLNVSRGQVLE</sequence>
<evidence type="ECO:0000313" key="3">
    <source>
        <dbReference type="Proteomes" id="UP001164286"/>
    </source>
</evidence>
<evidence type="ECO:0000313" key="2">
    <source>
        <dbReference type="EMBL" id="KAI9636189.1"/>
    </source>
</evidence>
<dbReference type="SUPFAM" id="SSF81383">
    <property type="entry name" value="F-box domain"/>
    <property type="match status" value="1"/>
</dbReference>
<dbReference type="InterPro" id="IPR036047">
    <property type="entry name" value="F-box-like_dom_sf"/>
</dbReference>
<organism evidence="2 3">
    <name type="scientific">Dioszegia hungarica</name>
    <dbReference type="NCBI Taxonomy" id="4972"/>
    <lineage>
        <taxon>Eukaryota</taxon>
        <taxon>Fungi</taxon>
        <taxon>Dikarya</taxon>
        <taxon>Basidiomycota</taxon>
        <taxon>Agaricomycotina</taxon>
        <taxon>Tremellomycetes</taxon>
        <taxon>Tremellales</taxon>
        <taxon>Bulleribasidiaceae</taxon>
        <taxon>Dioszegia</taxon>
    </lineage>
</organism>
<dbReference type="RefSeq" id="XP_052945966.1">
    <property type="nucleotide sequence ID" value="XM_053088716.1"/>
</dbReference>
<accession>A0AA38HC19</accession>
<proteinExistence type="predicted"/>
<dbReference type="AlphaFoldDB" id="A0AA38HC19"/>
<dbReference type="EMBL" id="JAKWFO010000005">
    <property type="protein sequence ID" value="KAI9636189.1"/>
    <property type="molecule type" value="Genomic_DNA"/>
</dbReference>
<protein>
    <recommendedName>
        <fullName evidence="4">F-box domain-containing protein</fullName>
    </recommendedName>
</protein>
<comment type="caution">
    <text evidence="2">The sequence shown here is derived from an EMBL/GenBank/DDBJ whole genome shotgun (WGS) entry which is preliminary data.</text>
</comment>
<feature type="region of interest" description="Disordered" evidence="1">
    <location>
        <begin position="291"/>
        <end position="319"/>
    </location>
</feature>
<evidence type="ECO:0000256" key="1">
    <source>
        <dbReference type="SAM" id="MobiDB-lite"/>
    </source>
</evidence>
<keyword evidence="3" id="KW-1185">Reference proteome</keyword>
<feature type="region of interest" description="Disordered" evidence="1">
    <location>
        <begin position="1"/>
        <end position="23"/>
    </location>
</feature>
<name>A0AA38HC19_9TREE</name>
<evidence type="ECO:0008006" key="4">
    <source>
        <dbReference type="Google" id="ProtNLM"/>
    </source>
</evidence>
<reference evidence="2" key="1">
    <citation type="journal article" date="2022" name="G3 (Bethesda)">
        <title>High quality genome of the basidiomycete yeast Dioszegia hungarica PDD-24b-2 isolated from cloud water.</title>
        <authorList>
            <person name="Jarrige D."/>
            <person name="Haridas S."/>
            <person name="Bleykasten-Grosshans C."/>
            <person name="Joly M."/>
            <person name="Nadalig T."/>
            <person name="Sancelme M."/>
            <person name="Vuilleumier S."/>
            <person name="Grigoriev I.V."/>
            <person name="Amato P."/>
            <person name="Bringel F."/>
        </authorList>
    </citation>
    <scope>NUCLEOTIDE SEQUENCE</scope>
    <source>
        <strain evidence="2">PDD-24b-2</strain>
    </source>
</reference>
<dbReference type="Proteomes" id="UP001164286">
    <property type="component" value="Unassembled WGS sequence"/>
</dbReference>
<gene>
    <name evidence="2" type="ORF">MKK02DRAFT_33438</name>
</gene>
<dbReference type="GeneID" id="77727921"/>